<accession>A0A1S1MWV7</accession>
<keyword evidence="2" id="KW-1185">Reference proteome</keyword>
<name>A0A1S1MWV7_9GAMM</name>
<evidence type="ECO:0000313" key="1">
    <source>
        <dbReference type="EMBL" id="OHU93264.1"/>
    </source>
</evidence>
<dbReference type="RefSeq" id="WP_070982773.1">
    <property type="nucleotide sequence ID" value="NZ_MKJU01000001.1"/>
</dbReference>
<dbReference type="Proteomes" id="UP000179786">
    <property type="component" value="Unassembled WGS sequence"/>
</dbReference>
<dbReference type="STRING" id="1859457.BET10_00005"/>
<proteinExistence type="predicted"/>
<comment type="caution">
    <text evidence="1">The sequence shown here is derived from an EMBL/GenBank/DDBJ whole genome shotgun (WGS) entry which is preliminary data.</text>
</comment>
<organism evidence="1 2">
    <name type="scientific">Pseudoalteromonas amylolytica</name>
    <dbReference type="NCBI Taxonomy" id="1859457"/>
    <lineage>
        <taxon>Bacteria</taxon>
        <taxon>Pseudomonadati</taxon>
        <taxon>Pseudomonadota</taxon>
        <taxon>Gammaproteobacteria</taxon>
        <taxon>Alteromonadales</taxon>
        <taxon>Pseudoalteromonadaceae</taxon>
        <taxon>Pseudoalteromonas</taxon>
    </lineage>
</organism>
<reference evidence="1 2" key="1">
    <citation type="submission" date="2016-09" db="EMBL/GenBank/DDBJ databases">
        <title>Pseudoalteromonas amylolytica sp. nov., isolated from the surface seawater.</title>
        <authorList>
            <person name="Wu Y.-H."/>
            <person name="Cheng H."/>
            <person name="Jin X.-B."/>
            <person name="Wang C.-S."/>
            <person name="Xu X.-W."/>
        </authorList>
    </citation>
    <scope>NUCLEOTIDE SEQUENCE [LARGE SCALE GENOMIC DNA]</scope>
    <source>
        <strain evidence="1 2">JW1</strain>
    </source>
</reference>
<dbReference type="AlphaFoldDB" id="A0A1S1MWV7"/>
<protein>
    <submittedName>
        <fullName evidence="1">Uncharacterized protein</fullName>
    </submittedName>
</protein>
<evidence type="ECO:0000313" key="2">
    <source>
        <dbReference type="Proteomes" id="UP000179786"/>
    </source>
</evidence>
<dbReference type="EMBL" id="MKJU01000001">
    <property type="protein sequence ID" value="OHU93264.1"/>
    <property type="molecule type" value="Genomic_DNA"/>
</dbReference>
<gene>
    <name evidence="1" type="ORF">BET10_00005</name>
</gene>
<sequence length="384" mass="44348">MNSVSEKIMDSQRPLISLNAYNECFRSALRRLAIFFNSGKQYTCSHRWLELSDEGIRDEFKAKRLDPLLISFRKLQAATEKLNQAPDSERAEHEFYGRFQFQQRSAPSRRHVTFDCTEVFYDWSLLSLHMPRVTTGCELTSNSEKLLSQAATNYLVKNFWHNVVHKLFQGIHELNFHEFGGGARYESDFTADNLANIMLLVSYGITPSAKGGVLSKAKVDNITKTFELNRCNRVFAERARVRNENNSELEEFQESIWRFKRQLANRVSILSLSKGASVTDLAIYLTGKIQDRKDKRGGYFHSGRVIVRMNGVYINSDLPPYLEVTSNGYSVERNNDIANFRNERIEEISRVCCIAYTSKLRNDPSLRKYAQDSLESTIERLRNI</sequence>